<gene>
    <name evidence="2" type="ORF">ENF18_04190</name>
</gene>
<accession>A0A7C0VAZ3</accession>
<feature type="non-terminal residue" evidence="2">
    <location>
        <position position="1"/>
    </location>
</feature>
<dbReference type="GO" id="GO:0006508">
    <property type="term" value="P:proteolysis"/>
    <property type="evidence" value="ECO:0007669"/>
    <property type="project" value="InterPro"/>
</dbReference>
<dbReference type="Proteomes" id="UP000885847">
    <property type="component" value="Unassembled WGS sequence"/>
</dbReference>
<dbReference type="Pfam" id="PF01364">
    <property type="entry name" value="Peptidase_C25"/>
    <property type="match status" value="1"/>
</dbReference>
<dbReference type="AlphaFoldDB" id="A0A7C0VAZ3"/>
<reference evidence="2" key="1">
    <citation type="journal article" date="2020" name="mSystems">
        <title>Genome- and Community-Level Interaction Insights into Carbon Utilization and Element Cycling Functions of Hydrothermarchaeota in Hydrothermal Sediment.</title>
        <authorList>
            <person name="Zhou Z."/>
            <person name="Liu Y."/>
            <person name="Xu W."/>
            <person name="Pan J."/>
            <person name="Luo Z.H."/>
            <person name="Li M."/>
        </authorList>
    </citation>
    <scope>NUCLEOTIDE SEQUENCE [LARGE SCALE GENOMIC DNA]</scope>
    <source>
        <strain evidence="2">HyVt-102</strain>
    </source>
</reference>
<proteinExistence type="predicted"/>
<dbReference type="GO" id="GO:0008234">
    <property type="term" value="F:cysteine-type peptidase activity"/>
    <property type="evidence" value="ECO:0007669"/>
    <property type="project" value="InterPro"/>
</dbReference>
<evidence type="ECO:0000313" key="2">
    <source>
        <dbReference type="EMBL" id="HDI82973.1"/>
    </source>
</evidence>
<dbReference type="InterPro" id="IPR001769">
    <property type="entry name" value="Gingipain"/>
</dbReference>
<feature type="domain" description="Gingipain" evidence="1">
    <location>
        <begin position="7"/>
        <end position="269"/>
    </location>
</feature>
<dbReference type="SUPFAM" id="SSF52129">
    <property type="entry name" value="Caspase-like"/>
    <property type="match status" value="1"/>
</dbReference>
<dbReference type="InterPro" id="IPR029030">
    <property type="entry name" value="Caspase-like_dom_sf"/>
</dbReference>
<organism evidence="2">
    <name type="scientific">candidate division WOR-3 bacterium</name>
    <dbReference type="NCBI Taxonomy" id="2052148"/>
    <lineage>
        <taxon>Bacteria</taxon>
        <taxon>Bacteria division WOR-3</taxon>
    </lineage>
</organism>
<feature type="non-terminal residue" evidence="2">
    <location>
        <position position="625"/>
    </location>
</feature>
<evidence type="ECO:0000259" key="1">
    <source>
        <dbReference type="Pfam" id="PF01364"/>
    </source>
</evidence>
<sequence length="625" mass="69746">YCGSPYYRGEIITDLYYADLDGDWNRDGDGNFGEPEDSVDGYPDIASGRLPFEDEQEFEDYIDRVKVYEKEYPFENNLVFMGASVYSRTDGWGQRNCEIIVDSIPYKFRDLIKLYNPLADTVNHAWKGDEILNRYNAIAQLSSGSNIIAHFDHGDVWYTGTGIILGGSKVYSSDFQNMGINGVMLSVSCYSNAWDKESFGEGFLKFSGLGYLGNIKSGWTPQAIMERAFFEGIFKDSLYRLGDLWMKSLVGDIYFRYAFQLLGDPSLRVWWRRPDSLPFYSLPVNLKQGANSVGFVAEGEEKPASGEGFIYQPSSGVFYSTQIVNGEGKIVATIPDTGMVIVGIISPEYYPVIDTVEVERAGTIVYIGASADEKRFHITMKSIEREPVHIRECGIVGKSGIIKVDSFPAEILPGEVFSVSGNVPADAENISGNLSLKLTEVADSLVFPVFIPVKLPDIALHSIRIGEKGIVERIGIYNSGDTTSGSITYGFLWWKDGKKHALFRTHAPLLPGEGFVDDNPIMLPAEYDSIFFVLNREILPFSPEEPVDSVTDFEAVPGDSTCTIRFNTLVSNRYNLYIDGEIANHTPISEKIWEFTNIGYRPHVVVIRPVSPSFVEGLPIYIDTI</sequence>
<name>A0A7C0VAZ3_UNCW3</name>
<dbReference type="EMBL" id="DQWE01000200">
    <property type="protein sequence ID" value="HDI82973.1"/>
    <property type="molecule type" value="Genomic_DNA"/>
</dbReference>
<dbReference type="Gene3D" id="3.40.50.1460">
    <property type="match status" value="1"/>
</dbReference>
<protein>
    <recommendedName>
        <fullName evidence="1">Gingipain domain-containing protein</fullName>
    </recommendedName>
</protein>
<comment type="caution">
    <text evidence="2">The sequence shown here is derived from an EMBL/GenBank/DDBJ whole genome shotgun (WGS) entry which is preliminary data.</text>
</comment>